<dbReference type="PATRIC" id="fig|742159.3.peg.4508"/>
<evidence type="ECO:0000313" key="2">
    <source>
        <dbReference type="EMBL" id="EFF75189.1"/>
    </source>
</evidence>
<dbReference type="EMBL" id="ADMS01000078">
    <property type="protein sequence ID" value="EFF75189.1"/>
    <property type="molecule type" value="Genomic_DNA"/>
</dbReference>
<dbReference type="Proteomes" id="UP000004510">
    <property type="component" value="Unassembled WGS sequence"/>
</dbReference>
<dbReference type="HOGENOM" id="CLU_3245683_0_0_4"/>
<proteinExistence type="predicted"/>
<comment type="caution">
    <text evidence="2">The sequence shown here is derived from an EMBL/GenBank/DDBJ whole genome shotgun (WGS) entry which is preliminary data.</text>
</comment>
<reference evidence="3" key="1">
    <citation type="submission" date="2010-03" db="EMBL/GenBank/DDBJ databases">
        <title>Complete sequence of Mobiluncus curtisii ATCC 43063.</title>
        <authorList>
            <person name="Muzny D."/>
            <person name="Qin X."/>
            <person name="Deng J."/>
            <person name="Jiang H."/>
            <person name="Liu Y."/>
            <person name="Qu J."/>
            <person name="Song X.-Z."/>
            <person name="Zhang L."/>
            <person name="Thornton R."/>
            <person name="Coyle M."/>
            <person name="Francisco L."/>
            <person name="Jackson L."/>
            <person name="Javaid M."/>
            <person name="Korchina V."/>
            <person name="Kovar C."/>
            <person name="Mata R."/>
            <person name="Mathew T."/>
            <person name="Ngo R."/>
            <person name="Nguyen L."/>
            <person name="Nguyen N."/>
            <person name="Okwuonu G."/>
            <person name="Ongeri F."/>
            <person name="Pham C."/>
            <person name="Simmons D."/>
            <person name="Wilczek-Boney K."/>
            <person name="Hale W."/>
            <person name="Jakkamsetti A."/>
            <person name="Pham P."/>
            <person name="Ruth R."/>
            <person name="San Lucas F."/>
            <person name="Warren J."/>
            <person name="Zhang J."/>
            <person name="Zhao Z."/>
            <person name="Zhou C."/>
            <person name="Zhu D."/>
            <person name="Lee S."/>
            <person name="Bess C."/>
            <person name="Blankenburg K."/>
            <person name="Forbes L."/>
            <person name="Fu Q."/>
            <person name="Gubbala S."/>
            <person name="Hirani K."/>
            <person name="Jayaseelan J.C."/>
            <person name="Lara F."/>
            <person name="Munidasa M."/>
            <person name="Palculict T."/>
            <person name="Patil S."/>
            <person name="Pu L.-L."/>
            <person name="Saada N."/>
            <person name="Tang L."/>
            <person name="Weissenberger G."/>
            <person name="Zhu Y."/>
            <person name="Hemphill L."/>
            <person name="Shang Y."/>
            <person name="Youmans B."/>
            <person name="Ayvaz T."/>
            <person name="Ross M."/>
            <person name="Santibanez J."/>
            <person name="Aqrawi P."/>
            <person name="Gross S."/>
            <person name="Joshi V."/>
            <person name="Fowler G."/>
            <person name="Nazareth L."/>
            <person name="Reid J."/>
            <person name="Worley K."/>
            <person name="Petrosino J."/>
            <person name="Highlander S."/>
            <person name="Gibbs R."/>
            <person name="Gibbs R."/>
        </authorList>
    </citation>
    <scope>NUCLEOTIDE SEQUENCE [LARGE SCALE GENOMIC DNA]</scope>
    <source>
        <strain evidence="3">ATCC 43553</strain>
    </source>
</reference>
<feature type="region of interest" description="Disordered" evidence="1">
    <location>
        <begin position="1"/>
        <end position="42"/>
    </location>
</feature>
<dbReference type="AlphaFoldDB" id="D4XDH4"/>
<organism evidence="2 3">
    <name type="scientific">Achromobacter piechaudii ATCC 43553</name>
    <dbReference type="NCBI Taxonomy" id="742159"/>
    <lineage>
        <taxon>Bacteria</taxon>
        <taxon>Pseudomonadati</taxon>
        <taxon>Pseudomonadota</taxon>
        <taxon>Betaproteobacteria</taxon>
        <taxon>Burkholderiales</taxon>
        <taxon>Alcaligenaceae</taxon>
        <taxon>Achromobacter</taxon>
    </lineage>
</organism>
<gene>
    <name evidence="2" type="ORF">HMPREF0004_3521</name>
</gene>
<protein>
    <submittedName>
        <fullName evidence="2">Uncharacterized protein</fullName>
    </submittedName>
</protein>
<evidence type="ECO:0000313" key="3">
    <source>
        <dbReference type="Proteomes" id="UP000004510"/>
    </source>
</evidence>
<sequence>MDAQGAQCLKPAIIAPARPIPPQGRHPSGRAGALCLDNGGRQ</sequence>
<name>D4XDH4_9BURK</name>
<accession>D4XDH4</accession>
<evidence type="ECO:0000256" key="1">
    <source>
        <dbReference type="SAM" id="MobiDB-lite"/>
    </source>
</evidence>